<keyword evidence="1" id="KW-0645">Protease</keyword>
<gene>
    <name evidence="1" type="ORF">PS9374_04639</name>
</gene>
<organism evidence="1 2">
    <name type="scientific">Planomonospora sphaerica</name>
    <dbReference type="NCBI Taxonomy" id="161355"/>
    <lineage>
        <taxon>Bacteria</taxon>
        <taxon>Bacillati</taxon>
        <taxon>Actinomycetota</taxon>
        <taxon>Actinomycetes</taxon>
        <taxon>Streptosporangiales</taxon>
        <taxon>Streptosporangiaceae</taxon>
        <taxon>Planomonospora</taxon>
    </lineage>
</organism>
<evidence type="ECO:0000313" key="1">
    <source>
        <dbReference type="EMBL" id="GAT68974.1"/>
    </source>
</evidence>
<evidence type="ECO:0000313" key="2">
    <source>
        <dbReference type="Proteomes" id="UP000077701"/>
    </source>
</evidence>
<reference evidence="2" key="2">
    <citation type="submission" date="2016-04" db="EMBL/GenBank/DDBJ databases">
        <title>Planomonospora sphaerica JCM9374 whole genome shotgun sequence.</title>
        <authorList>
            <person name="Suzuki T."/>
            <person name="Dohra H."/>
            <person name="Kodani S."/>
        </authorList>
    </citation>
    <scope>NUCLEOTIDE SEQUENCE [LARGE SCALE GENOMIC DNA]</scope>
    <source>
        <strain evidence="2">JCM 9374</strain>
    </source>
</reference>
<dbReference type="AlphaFoldDB" id="A0A161LJA4"/>
<name>A0A161LJA4_9ACTN</name>
<comment type="caution">
    <text evidence="1">The sequence shown here is derived from an EMBL/GenBank/DDBJ whole genome shotgun (WGS) entry which is preliminary data.</text>
</comment>
<reference evidence="1 2" key="1">
    <citation type="journal article" date="2016" name="Genome Announc.">
        <title>Draft Genome Sequence of Planomonospora sphaerica JCM9374, a Rare Actinomycete.</title>
        <authorList>
            <person name="Dohra H."/>
            <person name="Suzuki T."/>
            <person name="Inoue Y."/>
            <person name="Kodani S."/>
        </authorList>
    </citation>
    <scope>NUCLEOTIDE SEQUENCE [LARGE SCALE GENOMIC DNA]</scope>
    <source>
        <strain evidence="1 2">JCM 9374</strain>
    </source>
</reference>
<dbReference type="STRING" id="161355.PS9374_04639"/>
<dbReference type="EMBL" id="BDCX01000011">
    <property type="protein sequence ID" value="GAT68974.1"/>
    <property type="molecule type" value="Genomic_DNA"/>
</dbReference>
<dbReference type="Proteomes" id="UP000077701">
    <property type="component" value="Unassembled WGS sequence"/>
</dbReference>
<dbReference type="RefSeq" id="WP_068899966.1">
    <property type="nucleotide sequence ID" value="NZ_BDCX01000011.1"/>
</dbReference>
<keyword evidence="2" id="KW-1185">Reference proteome</keyword>
<dbReference type="GO" id="GO:0006508">
    <property type="term" value="P:proteolysis"/>
    <property type="evidence" value="ECO:0007669"/>
    <property type="project" value="UniProtKB-KW"/>
</dbReference>
<accession>A0A161LJA4</accession>
<dbReference type="GO" id="GO:0008233">
    <property type="term" value="F:peptidase activity"/>
    <property type="evidence" value="ECO:0007669"/>
    <property type="project" value="UniProtKB-KW"/>
</dbReference>
<keyword evidence="1" id="KW-0378">Hydrolase</keyword>
<sequence>MKDAEAQRLRGILSQGRLGEYEALCGGQTIAALRLHCWNTQISAAFYPSLQYLELAVRSVLDREMRALFGTDAWWDEPAANLHFGAQQKIRDLKAQLRRQGVPATAQQIVSELSFGFWVSLLGPGNNYDQRLWRTGLYRAFPGYRGGRRDLHRQLDYLRVLRNKIAHHGPIHHRHLQADHEAILVLLGYIDVELADWVRRYSQVDAILTQRPHP</sequence>
<protein>
    <submittedName>
        <fullName evidence="1">CAAX amino protease</fullName>
    </submittedName>
</protein>
<dbReference type="OrthoDB" id="3418622at2"/>
<proteinExistence type="predicted"/>